<dbReference type="Pfam" id="PF14667">
    <property type="entry name" value="Polysacc_synt_C"/>
    <property type="match status" value="1"/>
</dbReference>
<evidence type="ECO:0000259" key="2">
    <source>
        <dbReference type="Pfam" id="PF14667"/>
    </source>
</evidence>
<proteinExistence type="predicted"/>
<dbReference type="Pfam" id="PF01370">
    <property type="entry name" value="Epimerase"/>
    <property type="match status" value="1"/>
</dbReference>
<evidence type="ECO:0000259" key="1">
    <source>
        <dbReference type="Pfam" id="PF01370"/>
    </source>
</evidence>
<dbReference type="AlphaFoldDB" id="A0A0A0J733"/>
<dbReference type="RefSeq" id="WP_035914973.1">
    <property type="nucleotide sequence ID" value="NZ_AVPJ01000005.1"/>
</dbReference>
<dbReference type="EMBL" id="AVPJ01000005">
    <property type="protein sequence ID" value="KGN32978.1"/>
    <property type="molecule type" value="Genomic_DNA"/>
</dbReference>
<accession>A0A0A0J733</accession>
<dbReference type="SUPFAM" id="SSF51735">
    <property type="entry name" value="NAD(P)-binding Rossmann-fold domains"/>
    <property type="match status" value="1"/>
</dbReference>
<dbReference type="PANTHER" id="PTHR43245:SF55">
    <property type="entry name" value="NAD(P)-BINDING DOMAIN-CONTAINING PROTEIN"/>
    <property type="match status" value="1"/>
</dbReference>
<dbReference type="OrthoDB" id="9801785at2"/>
<comment type="caution">
    <text evidence="3">The sequence shown here is derived from an EMBL/GenBank/DDBJ whole genome shotgun (WGS) entry which is preliminary data.</text>
</comment>
<feature type="domain" description="NAD-dependent epimerase/dehydratase" evidence="1">
    <location>
        <begin position="3"/>
        <end position="173"/>
    </location>
</feature>
<dbReference type="InterPro" id="IPR029303">
    <property type="entry name" value="CapF_C"/>
</dbReference>
<name>A0A0A0J733_9MICO</name>
<keyword evidence="4" id="KW-1185">Reference proteome</keyword>
<feature type="domain" description="Capsular polysaccharide assembling protein CapF C-terminal" evidence="2">
    <location>
        <begin position="246"/>
        <end position="357"/>
    </location>
</feature>
<protein>
    <submittedName>
        <fullName evidence="3">Capsular polysaccharide biosynthesis protein CapF</fullName>
    </submittedName>
</protein>
<reference evidence="3 4" key="1">
    <citation type="submission" date="2013-08" db="EMBL/GenBank/DDBJ databases">
        <title>The genome sequence of Knoellia sinensis.</title>
        <authorList>
            <person name="Zhu W."/>
            <person name="Wang G."/>
        </authorList>
    </citation>
    <scope>NUCLEOTIDE SEQUENCE [LARGE SCALE GENOMIC DNA]</scope>
    <source>
        <strain evidence="3 4">KCTC 19936</strain>
    </source>
</reference>
<dbReference type="InterPro" id="IPR050177">
    <property type="entry name" value="Lipid_A_modif_metabolic_enz"/>
</dbReference>
<dbReference type="Gene3D" id="2.60.120.10">
    <property type="entry name" value="Jelly Rolls"/>
    <property type="match status" value="1"/>
</dbReference>
<dbReference type="SUPFAM" id="SSF51182">
    <property type="entry name" value="RmlC-like cupins"/>
    <property type="match status" value="1"/>
</dbReference>
<sequence>MKVVVTGAAGFLGWHTRLRLRALTEHEVVPVARDQWADLSTHLADADAVIHIAGVNRGDDRAVHEGNLSLARDLAGAISRAGHAMRVVYANSIQDGNGSAYGSGKAEAREVLAAAMEATGGSLVDVRLPNLFGEHGRPAYNSFVATFVHAVRDGVTPQVNDAKVGLLHVQSAAQALIDGLGGDGRRIDAKGTPVGVQEVLDLLQEFKASYDTGEIPDLSSPLRIDLFNTYRASLFPQHAPIALTPHSDPRGTYVELVRVRGGGGQSSFSTTVPGVTRGEHFHLKKIERFAVISGQARIELRKMFTEDVFEFDVSGDTPCAIDMPVGWVHNITNTGDDTLVTQFWSHALHDPADPDTYYENVRAKGDPA</sequence>
<dbReference type="InterPro" id="IPR014710">
    <property type="entry name" value="RmlC-like_jellyroll"/>
</dbReference>
<gene>
    <name evidence="3" type="ORF">N802_16525</name>
</gene>
<dbReference type="STRING" id="1385520.N802_16525"/>
<dbReference type="eggNOG" id="COG1898">
    <property type="taxonomic scope" value="Bacteria"/>
</dbReference>
<organism evidence="3 4">
    <name type="scientific">Knoellia sinensis KCTC 19936</name>
    <dbReference type="NCBI Taxonomy" id="1385520"/>
    <lineage>
        <taxon>Bacteria</taxon>
        <taxon>Bacillati</taxon>
        <taxon>Actinomycetota</taxon>
        <taxon>Actinomycetes</taxon>
        <taxon>Micrococcales</taxon>
        <taxon>Intrasporangiaceae</taxon>
        <taxon>Knoellia</taxon>
    </lineage>
</organism>
<dbReference type="InterPro" id="IPR036291">
    <property type="entry name" value="NAD(P)-bd_dom_sf"/>
</dbReference>
<dbReference type="eggNOG" id="COG0451">
    <property type="taxonomic scope" value="Bacteria"/>
</dbReference>
<evidence type="ECO:0000313" key="4">
    <source>
        <dbReference type="Proteomes" id="UP000030002"/>
    </source>
</evidence>
<dbReference type="CDD" id="cd07007">
    <property type="entry name" value="cupin_CapF-like_C"/>
    <property type="match status" value="1"/>
</dbReference>
<dbReference type="InterPro" id="IPR001509">
    <property type="entry name" value="Epimerase_deHydtase"/>
</dbReference>
<evidence type="ECO:0000313" key="3">
    <source>
        <dbReference type="EMBL" id="KGN32978.1"/>
    </source>
</evidence>
<dbReference type="Proteomes" id="UP000030002">
    <property type="component" value="Unassembled WGS sequence"/>
</dbReference>
<dbReference type="Gene3D" id="3.40.50.720">
    <property type="entry name" value="NAD(P)-binding Rossmann-like Domain"/>
    <property type="match status" value="1"/>
</dbReference>
<dbReference type="InterPro" id="IPR011051">
    <property type="entry name" value="RmlC_Cupin_sf"/>
</dbReference>
<dbReference type="PANTHER" id="PTHR43245">
    <property type="entry name" value="BIFUNCTIONAL POLYMYXIN RESISTANCE PROTEIN ARNA"/>
    <property type="match status" value="1"/>
</dbReference>